<dbReference type="AlphaFoldDB" id="A0A1F5VW29"/>
<dbReference type="PROSITE" id="PS51272">
    <property type="entry name" value="SLH"/>
    <property type="match status" value="1"/>
</dbReference>
<proteinExistence type="predicted"/>
<gene>
    <name evidence="2" type="ORF">A2Y62_15750</name>
</gene>
<dbReference type="STRING" id="1817863.A2Y62_15750"/>
<evidence type="ECO:0000313" key="2">
    <source>
        <dbReference type="EMBL" id="OGF67548.1"/>
    </source>
</evidence>
<protein>
    <recommendedName>
        <fullName evidence="1">SLH domain-containing protein</fullName>
    </recommendedName>
</protein>
<sequence>MLTANVFCPFIEALYQLQVVSGCQANPLLFCPLYSTQRQAMAKMVCLAMEIANPGSCPSSPCTGIFTDVPTDNPFCGYIEALYNAGVISGCGASLFCPNEIVSRDQMAKFLVNAFDLSM</sequence>
<dbReference type="InterPro" id="IPR001119">
    <property type="entry name" value="SLH_dom"/>
</dbReference>
<organism evidence="2 3">
    <name type="scientific">Candidatus Fischerbacteria bacterium RBG_13_37_8</name>
    <dbReference type="NCBI Taxonomy" id="1817863"/>
    <lineage>
        <taxon>Bacteria</taxon>
        <taxon>Candidatus Fischeribacteriota</taxon>
    </lineage>
</organism>
<dbReference type="Pfam" id="PF00395">
    <property type="entry name" value="SLH"/>
    <property type="match status" value="1"/>
</dbReference>
<comment type="caution">
    <text evidence="2">The sequence shown here is derived from an EMBL/GenBank/DDBJ whole genome shotgun (WGS) entry which is preliminary data.</text>
</comment>
<reference evidence="2 3" key="1">
    <citation type="journal article" date="2016" name="Nat. Commun.">
        <title>Thousands of microbial genomes shed light on interconnected biogeochemical processes in an aquifer system.</title>
        <authorList>
            <person name="Anantharaman K."/>
            <person name="Brown C.T."/>
            <person name="Hug L.A."/>
            <person name="Sharon I."/>
            <person name="Castelle C.J."/>
            <person name="Probst A.J."/>
            <person name="Thomas B.C."/>
            <person name="Singh A."/>
            <person name="Wilkins M.J."/>
            <person name="Karaoz U."/>
            <person name="Brodie E.L."/>
            <person name="Williams K.H."/>
            <person name="Hubbard S.S."/>
            <person name="Banfield J.F."/>
        </authorList>
    </citation>
    <scope>NUCLEOTIDE SEQUENCE [LARGE SCALE GENOMIC DNA]</scope>
</reference>
<feature type="domain" description="SLH" evidence="1">
    <location>
        <begin position="62"/>
        <end position="119"/>
    </location>
</feature>
<accession>A0A1F5VW29</accession>
<name>A0A1F5VW29_9BACT</name>
<evidence type="ECO:0000313" key="3">
    <source>
        <dbReference type="Proteomes" id="UP000178943"/>
    </source>
</evidence>
<dbReference type="EMBL" id="MFGW01000045">
    <property type="protein sequence ID" value="OGF67548.1"/>
    <property type="molecule type" value="Genomic_DNA"/>
</dbReference>
<evidence type="ECO:0000259" key="1">
    <source>
        <dbReference type="PROSITE" id="PS51272"/>
    </source>
</evidence>
<dbReference type="Proteomes" id="UP000178943">
    <property type="component" value="Unassembled WGS sequence"/>
</dbReference>